<dbReference type="Proteomes" id="UP000438429">
    <property type="component" value="Unassembled WGS sequence"/>
</dbReference>
<sequence>MESSRAEWPYRPTLCREEQTCFSSAQIQYEGEELLSSCVWDYVFESPGQTPTYAGDQAGVMESLCWGVHALQGENQELAALNETREELAIRSLRWELERHNRIDKIYSLLTAKKDMEILVEAMGGSSTASTLKAKGGVQRQDVLQGLQATVNALGECLAAEHEANIQKMEALQQRVIAIDQELQLVIKKQDWLIQVSGMENKGPQCMSDQSARCPSPKAPQWTEKRGRSLNCCSGPAADPPPGALSAGRWSCLTRSPLCAPGKLNSGRLLLASAGWDRCQADRRCVMANPVTSSVTPFSPLRVLSSLHPP</sequence>
<protein>
    <submittedName>
        <fullName evidence="1">Uncharacterized protein</fullName>
    </submittedName>
</protein>
<reference evidence="1 2" key="1">
    <citation type="submission" date="2019-06" db="EMBL/GenBank/DDBJ databases">
        <title>Draft genomes of female and male turbot (Scophthalmus maximus).</title>
        <authorList>
            <person name="Xu H."/>
            <person name="Xu X.-W."/>
            <person name="Shao C."/>
            <person name="Chen S."/>
        </authorList>
    </citation>
    <scope>NUCLEOTIDE SEQUENCE [LARGE SCALE GENOMIC DNA]</scope>
    <source>
        <strain evidence="1">Ysfricsl-2016a</strain>
        <tissue evidence="1">Blood</tissue>
    </source>
</reference>
<proteinExistence type="predicted"/>
<evidence type="ECO:0000313" key="2">
    <source>
        <dbReference type="Proteomes" id="UP000438429"/>
    </source>
</evidence>
<gene>
    <name evidence="1" type="ORF">F2P81_016954</name>
</gene>
<evidence type="ECO:0000313" key="1">
    <source>
        <dbReference type="EMBL" id="KAF0030223.1"/>
    </source>
</evidence>
<organism evidence="1 2">
    <name type="scientific">Scophthalmus maximus</name>
    <name type="common">Turbot</name>
    <name type="synonym">Psetta maxima</name>
    <dbReference type="NCBI Taxonomy" id="52904"/>
    <lineage>
        <taxon>Eukaryota</taxon>
        <taxon>Metazoa</taxon>
        <taxon>Chordata</taxon>
        <taxon>Craniata</taxon>
        <taxon>Vertebrata</taxon>
        <taxon>Euteleostomi</taxon>
        <taxon>Actinopterygii</taxon>
        <taxon>Neopterygii</taxon>
        <taxon>Teleostei</taxon>
        <taxon>Neoteleostei</taxon>
        <taxon>Acanthomorphata</taxon>
        <taxon>Carangaria</taxon>
        <taxon>Pleuronectiformes</taxon>
        <taxon>Pleuronectoidei</taxon>
        <taxon>Scophthalmidae</taxon>
        <taxon>Scophthalmus</taxon>
    </lineage>
</organism>
<dbReference type="AlphaFoldDB" id="A0A6A4S752"/>
<dbReference type="EMBL" id="VEVO01000015">
    <property type="protein sequence ID" value="KAF0030223.1"/>
    <property type="molecule type" value="Genomic_DNA"/>
</dbReference>
<name>A0A6A4S752_SCOMX</name>
<accession>A0A6A4S752</accession>
<comment type="caution">
    <text evidence="1">The sequence shown here is derived from an EMBL/GenBank/DDBJ whole genome shotgun (WGS) entry which is preliminary data.</text>
</comment>